<dbReference type="AlphaFoldDB" id="M0QKA8"/>
<dbReference type="RefSeq" id="WP_007621369.1">
    <property type="nucleotide sequence ID" value="NZ_BANX01000019.1"/>
</dbReference>
<gene>
    <name evidence="1" type="ORF">GS4_19_00540</name>
</gene>
<dbReference type="Proteomes" id="UP000011666">
    <property type="component" value="Unassembled WGS sequence"/>
</dbReference>
<name>M0QKA8_9ACTN</name>
<dbReference type="STRING" id="1223545.GS4_19_00540"/>
<comment type="caution">
    <text evidence="1">The sequence shown here is derived from an EMBL/GenBank/DDBJ whole genome shotgun (WGS) entry which is preliminary data.</text>
</comment>
<reference evidence="1 2" key="1">
    <citation type="submission" date="2013-01" db="EMBL/GenBank/DDBJ databases">
        <title>Whole genome shotgun sequence of Gordonia soli NBRC 108243.</title>
        <authorList>
            <person name="Isaki-Nakamura S."/>
            <person name="Hosoyama A."/>
            <person name="Tsuchikane K."/>
            <person name="Ando Y."/>
            <person name="Baba S."/>
            <person name="Ohji S."/>
            <person name="Hamada M."/>
            <person name="Tamura T."/>
            <person name="Yamazoe A."/>
            <person name="Yamazaki S."/>
            <person name="Fujita N."/>
        </authorList>
    </citation>
    <scope>NUCLEOTIDE SEQUENCE [LARGE SCALE GENOMIC DNA]</scope>
    <source>
        <strain evidence="1 2">NBRC 108243</strain>
    </source>
</reference>
<organism evidence="1 2">
    <name type="scientific">Gordonia soli NBRC 108243</name>
    <dbReference type="NCBI Taxonomy" id="1223545"/>
    <lineage>
        <taxon>Bacteria</taxon>
        <taxon>Bacillati</taxon>
        <taxon>Actinomycetota</taxon>
        <taxon>Actinomycetes</taxon>
        <taxon>Mycobacteriales</taxon>
        <taxon>Gordoniaceae</taxon>
        <taxon>Gordonia</taxon>
    </lineage>
</organism>
<proteinExistence type="predicted"/>
<dbReference type="OrthoDB" id="4578732at2"/>
<evidence type="ECO:0000313" key="2">
    <source>
        <dbReference type="Proteomes" id="UP000011666"/>
    </source>
</evidence>
<protein>
    <submittedName>
        <fullName evidence="1">Uncharacterized protein</fullName>
    </submittedName>
</protein>
<evidence type="ECO:0000313" key="1">
    <source>
        <dbReference type="EMBL" id="GAC68864.1"/>
    </source>
</evidence>
<dbReference type="eggNOG" id="ENOG50325IN">
    <property type="taxonomic scope" value="Bacteria"/>
</dbReference>
<accession>M0QKA8</accession>
<dbReference type="EMBL" id="BANX01000019">
    <property type="protein sequence ID" value="GAC68864.1"/>
    <property type="molecule type" value="Genomic_DNA"/>
</dbReference>
<sequence length="84" mass="8723">MTAATADAQTPAPGDLTARQWAARHNALLGRGAADDDPRVAECRAALAYWRCRTVIDAERDQLAPADAAALADSLGGGATTMRT</sequence>
<keyword evidence="2" id="KW-1185">Reference proteome</keyword>